<gene>
    <name evidence="2" type="ORF">LR48_Vigan08g061800</name>
</gene>
<name>A0A0L9V470_PHAAN</name>
<evidence type="ECO:0000313" key="3">
    <source>
        <dbReference type="Proteomes" id="UP000053144"/>
    </source>
</evidence>
<dbReference type="EMBL" id="CM003378">
    <property type="protein sequence ID" value="KOM49791.1"/>
    <property type="molecule type" value="Genomic_DNA"/>
</dbReference>
<reference evidence="3" key="1">
    <citation type="journal article" date="2015" name="Proc. Natl. Acad. Sci. U.S.A.">
        <title>Genome sequencing of adzuki bean (Vigna angularis) provides insight into high starch and low fat accumulation and domestication.</title>
        <authorList>
            <person name="Yang K."/>
            <person name="Tian Z."/>
            <person name="Chen C."/>
            <person name="Luo L."/>
            <person name="Zhao B."/>
            <person name="Wang Z."/>
            <person name="Yu L."/>
            <person name="Li Y."/>
            <person name="Sun Y."/>
            <person name="Li W."/>
            <person name="Chen Y."/>
            <person name="Li Y."/>
            <person name="Zhang Y."/>
            <person name="Ai D."/>
            <person name="Zhao J."/>
            <person name="Shang C."/>
            <person name="Ma Y."/>
            <person name="Wu B."/>
            <person name="Wang M."/>
            <person name="Gao L."/>
            <person name="Sun D."/>
            <person name="Zhang P."/>
            <person name="Guo F."/>
            <person name="Wang W."/>
            <person name="Li Y."/>
            <person name="Wang J."/>
            <person name="Varshney R.K."/>
            <person name="Wang J."/>
            <person name="Ling H.Q."/>
            <person name="Wan P."/>
        </authorList>
    </citation>
    <scope>NUCLEOTIDE SEQUENCE</scope>
    <source>
        <strain evidence="3">cv. Jingnong 6</strain>
    </source>
</reference>
<feature type="compositionally biased region" description="Low complexity" evidence="1">
    <location>
        <begin position="39"/>
        <end position="59"/>
    </location>
</feature>
<protein>
    <submittedName>
        <fullName evidence="2">Uncharacterized protein</fullName>
    </submittedName>
</protein>
<feature type="region of interest" description="Disordered" evidence="1">
    <location>
        <begin position="125"/>
        <end position="164"/>
    </location>
</feature>
<organism evidence="2 3">
    <name type="scientific">Phaseolus angularis</name>
    <name type="common">Azuki bean</name>
    <name type="synonym">Vigna angularis</name>
    <dbReference type="NCBI Taxonomy" id="3914"/>
    <lineage>
        <taxon>Eukaryota</taxon>
        <taxon>Viridiplantae</taxon>
        <taxon>Streptophyta</taxon>
        <taxon>Embryophyta</taxon>
        <taxon>Tracheophyta</taxon>
        <taxon>Spermatophyta</taxon>
        <taxon>Magnoliopsida</taxon>
        <taxon>eudicotyledons</taxon>
        <taxon>Gunneridae</taxon>
        <taxon>Pentapetalae</taxon>
        <taxon>rosids</taxon>
        <taxon>fabids</taxon>
        <taxon>Fabales</taxon>
        <taxon>Fabaceae</taxon>
        <taxon>Papilionoideae</taxon>
        <taxon>50 kb inversion clade</taxon>
        <taxon>NPAAA clade</taxon>
        <taxon>indigoferoid/millettioid clade</taxon>
        <taxon>Phaseoleae</taxon>
        <taxon>Vigna</taxon>
    </lineage>
</organism>
<dbReference type="Proteomes" id="UP000053144">
    <property type="component" value="Chromosome 8"/>
</dbReference>
<feature type="compositionally biased region" description="Basic residues" evidence="1">
    <location>
        <begin position="1"/>
        <end position="21"/>
    </location>
</feature>
<evidence type="ECO:0000256" key="1">
    <source>
        <dbReference type="SAM" id="MobiDB-lite"/>
    </source>
</evidence>
<sequence length="164" mass="18614">MLKPSRHPRRRCHPRPLKRSRTVPQQLHPRGLRARKRAGPGASPAAPPLARAAPGGPRTTPDDLRPRPMRMRPWALGAKIHESRLDAAMALGGDNGAAALKERFDAEPSLRLGFRLRQRRRRRCEGARRQCRRGSTSTTMRRERDGEATKRLREKQGTTQREAM</sequence>
<feature type="region of interest" description="Disordered" evidence="1">
    <location>
        <begin position="1"/>
        <end position="69"/>
    </location>
</feature>
<feature type="compositionally biased region" description="Basic and acidic residues" evidence="1">
    <location>
        <begin position="140"/>
        <end position="156"/>
    </location>
</feature>
<dbReference type="Gramene" id="KOM49791">
    <property type="protein sequence ID" value="KOM49791"/>
    <property type="gene ID" value="LR48_Vigan08g061800"/>
</dbReference>
<evidence type="ECO:0000313" key="2">
    <source>
        <dbReference type="EMBL" id="KOM49791.1"/>
    </source>
</evidence>
<accession>A0A0L9V470</accession>
<proteinExistence type="predicted"/>
<dbReference type="AlphaFoldDB" id="A0A0L9V470"/>